<dbReference type="InterPro" id="IPR051784">
    <property type="entry name" value="Nod_factor_ABC_transporter"/>
</dbReference>
<evidence type="ECO:0008006" key="4">
    <source>
        <dbReference type="Google" id="ProtNLM"/>
    </source>
</evidence>
<name>A0A926ET90_9FIRM</name>
<accession>A0A926ET90</accession>
<dbReference type="RefSeq" id="WP_262429261.1">
    <property type="nucleotide sequence ID" value="NZ_JACRTG010000016.1"/>
</dbReference>
<dbReference type="EMBL" id="JACRTG010000016">
    <property type="protein sequence ID" value="MBC8587813.1"/>
    <property type="molecule type" value="Genomic_DNA"/>
</dbReference>
<dbReference type="PANTHER" id="PTHR43229">
    <property type="entry name" value="NODULATION PROTEIN J"/>
    <property type="match status" value="1"/>
</dbReference>
<keyword evidence="1" id="KW-1133">Transmembrane helix</keyword>
<keyword evidence="3" id="KW-1185">Reference proteome</keyword>
<dbReference type="PANTHER" id="PTHR43229:SF2">
    <property type="entry name" value="NODULATION PROTEIN J"/>
    <property type="match status" value="1"/>
</dbReference>
<gene>
    <name evidence="2" type="ORF">H8707_06145</name>
</gene>
<feature type="transmembrane region" description="Helical" evidence="1">
    <location>
        <begin position="229"/>
        <end position="247"/>
    </location>
</feature>
<feature type="transmembrane region" description="Helical" evidence="1">
    <location>
        <begin position="24"/>
        <end position="44"/>
    </location>
</feature>
<feature type="transmembrane region" description="Helical" evidence="1">
    <location>
        <begin position="105"/>
        <end position="134"/>
    </location>
</feature>
<evidence type="ECO:0000313" key="3">
    <source>
        <dbReference type="Proteomes" id="UP000601171"/>
    </source>
</evidence>
<evidence type="ECO:0000256" key="1">
    <source>
        <dbReference type="SAM" id="Phobius"/>
    </source>
</evidence>
<feature type="transmembrane region" description="Helical" evidence="1">
    <location>
        <begin position="146"/>
        <end position="171"/>
    </location>
</feature>
<organism evidence="2 3">
    <name type="scientific">Paratissierella segnis</name>
    <dbReference type="NCBI Taxonomy" id="2763679"/>
    <lineage>
        <taxon>Bacteria</taxon>
        <taxon>Bacillati</taxon>
        <taxon>Bacillota</taxon>
        <taxon>Tissierellia</taxon>
        <taxon>Tissierellales</taxon>
        <taxon>Tissierellaceae</taxon>
        <taxon>Paratissierella</taxon>
    </lineage>
</organism>
<comment type="caution">
    <text evidence="2">The sequence shown here is derived from an EMBL/GenBank/DDBJ whole genome shotgun (WGS) entry which is preliminary data.</text>
</comment>
<keyword evidence="1" id="KW-0472">Membrane</keyword>
<evidence type="ECO:0000313" key="2">
    <source>
        <dbReference type="EMBL" id="MBC8587813.1"/>
    </source>
</evidence>
<reference evidence="2" key="1">
    <citation type="submission" date="2020-08" db="EMBL/GenBank/DDBJ databases">
        <title>Genome public.</title>
        <authorList>
            <person name="Liu C."/>
            <person name="Sun Q."/>
        </authorList>
    </citation>
    <scope>NUCLEOTIDE SEQUENCE</scope>
    <source>
        <strain evidence="2">BX21</strain>
    </source>
</reference>
<sequence length="263" mass="29600">MKKYYYLIKVSFERTFKELIRYKFNTISNIIFLYALFMAMFLGLKSFGIDFGVSPLDMGSTLEGFIIGYFLWAIMMMTYSGIAYGITNDAGRGTLEQLNMSGISLYIIVTIRGLSDLVVDIMVSIVLLFIIMFTTGHYLEIRILSILPPILIGIVSILGIGLICGGLAIIFKKVNSLLDIIQYFLIAFIMVSPKNKFVYNLLPFRPSSDKVMQIILGGQTLKDFTINEYAIMIGNSLLYFILGIIVFNKSVTYAKRKGLLGGY</sequence>
<feature type="transmembrane region" description="Helical" evidence="1">
    <location>
        <begin position="64"/>
        <end position="84"/>
    </location>
</feature>
<proteinExistence type="predicted"/>
<dbReference type="Proteomes" id="UP000601171">
    <property type="component" value="Unassembled WGS sequence"/>
</dbReference>
<keyword evidence="1" id="KW-0812">Transmembrane</keyword>
<feature type="transmembrane region" description="Helical" evidence="1">
    <location>
        <begin position="183"/>
        <end position="202"/>
    </location>
</feature>
<dbReference type="AlphaFoldDB" id="A0A926ET90"/>
<protein>
    <recommendedName>
        <fullName evidence="4">ABC transporter</fullName>
    </recommendedName>
</protein>